<protein>
    <submittedName>
        <fullName evidence="1">Uncharacterized protein</fullName>
    </submittedName>
</protein>
<sequence length="147" mass="16932">MADPMKCELSLRLRSLRMEPGSRPIEAWNDVSYDELRVRAYKRWWKEDGGFTHPSAYFVKDMDNLSAGQISVHLSCCLFAVTLPQAVKLKKNVFGEKRRSPTVVCFWSGRYIQFDLKLLPSSISLSELDQSQRTAPLHNHNSFQNIP</sequence>
<proteinExistence type="predicted"/>
<name>A0AAV4Y8G3_CAEEX</name>
<comment type="caution">
    <text evidence="1">The sequence shown here is derived from an EMBL/GenBank/DDBJ whole genome shotgun (WGS) entry which is preliminary data.</text>
</comment>
<organism evidence="1 2">
    <name type="scientific">Caerostris extrusa</name>
    <name type="common">Bark spider</name>
    <name type="synonym">Caerostris bankana</name>
    <dbReference type="NCBI Taxonomy" id="172846"/>
    <lineage>
        <taxon>Eukaryota</taxon>
        <taxon>Metazoa</taxon>
        <taxon>Ecdysozoa</taxon>
        <taxon>Arthropoda</taxon>
        <taxon>Chelicerata</taxon>
        <taxon>Arachnida</taxon>
        <taxon>Araneae</taxon>
        <taxon>Araneomorphae</taxon>
        <taxon>Entelegynae</taxon>
        <taxon>Araneoidea</taxon>
        <taxon>Araneidae</taxon>
        <taxon>Caerostris</taxon>
    </lineage>
</organism>
<gene>
    <name evidence="1" type="ORF">CEXT_235291</name>
</gene>
<dbReference type="Proteomes" id="UP001054945">
    <property type="component" value="Unassembled WGS sequence"/>
</dbReference>
<dbReference type="AlphaFoldDB" id="A0AAV4Y8G3"/>
<reference evidence="1 2" key="1">
    <citation type="submission" date="2021-06" db="EMBL/GenBank/DDBJ databases">
        <title>Caerostris extrusa draft genome.</title>
        <authorList>
            <person name="Kono N."/>
            <person name="Arakawa K."/>
        </authorList>
    </citation>
    <scope>NUCLEOTIDE SEQUENCE [LARGE SCALE GENOMIC DNA]</scope>
</reference>
<keyword evidence="2" id="KW-1185">Reference proteome</keyword>
<accession>A0AAV4Y8G3</accession>
<evidence type="ECO:0000313" key="2">
    <source>
        <dbReference type="Proteomes" id="UP001054945"/>
    </source>
</evidence>
<dbReference type="EMBL" id="BPLR01001498">
    <property type="protein sequence ID" value="GIZ02750.1"/>
    <property type="molecule type" value="Genomic_DNA"/>
</dbReference>
<evidence type="ECO:0000313" key="1">
    <source>
        <dbReference type="EMBL" id="GIZ02750.1"/>
    </source>
</evidence>